<evidence type="ECO:0000256" key="1">
    <source>
        <dbReference type="SAM" id="MobiDB-lite"/>
    </source>
</evidence>
<dbReference type="Gene3D" id="1.20.120.490">
    <property type="entry name" value="Hypothetical protein TM1646-like domain"/>
    <property type="match status" value="1"/>
</dbReference>
<evidence type="ECO:0000313" key="3">
    <source>
        <dbReference type="Proteomes" id="UP000010847"/>
    </source>
</evidence>
<dbReference type="SUPFAM" id="SSF158397">
    <property type="entry name" value="TM1646-like"/>
    <property type="match status" value="1"/>
</dbReference>
<keyword evidence="3" id="KW-1185">Reference proteome</keyword>
<organism evidence="2 3">
    <name type="scientific">Desulfitobacterium metallireducens DSM 15288</name>
    <dbReference type="NCBI Taxonomy" id="871968"/>
    <lineage>
        <taxon>Bacteria</taxon>
        <taxon>Bacillati</taxon>
        <taxon>Bacillota</taxon>
        <taxon>Clostridia</taxon>
        <taxon>Eubacteriales</taxon>
        <taxon>Desulfitobacteriaceae</taxon>
        <taxon>Desulfitobacterium</taxon>
    </lineage>
</organism>
<proteinExistence type="predicted"/>
<dbReference type="HOGENOM" id="CLU_121413_1_1_9"/>
<dbReference type="EMBL" id="CP007032">
    <property type="protein sequence ID" value="AHF07817.1"/>
    <property type="molecule type" value="Genomic_DNA"/>
</dbReference>
<dbReference type="eggNOG" id="COG1728">
    <property type="taxonomic scope" value="Bacteria"/>
</dbReference>
<feature type="compositionally biased region" description="Polar residues" evidence="1">
    <location>
        <begin position="8"/>
        <end position="23"/>
    </location>
</feature>
<feature type="region of interest" description="Disordered" evidence="1">
    <location>
        <begin position="1"/>
        <end position="23"/>
    </location>
</feature>
<sequence>MPLRIDGTAQSESLTRSPSTSTRGELDFTQALGQVQHLQRKELQDFLKKFDIKGKALAQSFSLGDLADFKTMVKSFLRSTFGQSRQLTEETFWDFRGRPKVLARIQQIDQSLEDLGNQVIEAHSKPLELLDKIDEIRGLIIDLLG</sequence>
<dbReference type="STRING" id="871968.DESME_12865"/>
<dbReference type="OrthoDB" id="1680946at2"/>
<dbReference type="InterPro" id="IPR005585">
    <property type="entry name" value="DUF327"/>
</dbReference>
<dbReference type="AlphaFoldDB" id="W0EAN8"/>
<name>W0EAN8_9FIRM</name>
<dbReference type="Pfam" id="PF03885">
    <property type="entry name" value="DUF327"/>
    <property type="match status" value="1"/>
</dbReference>
<accession>W0EAN8</accession>
<evidence type="ECO:0008006" key="4">
    <source>
        <dbReference type="Google" id="ProtNLM"/>
    </source>
</evidence>
<dbReference type="Proteomes" id="UP000010847">
    <property type="component" value="Chromosome"/>
</dbReference>
<dbReference type="InterPro" id="IPR024042">
    <property type="entry name" value="TM1646-like_dom_sf"/>
</dbReference>
<protein>
    <recommendedName>
        <fullName evidence="4">DUF327 domain-containing protein</fullName>
    </recommendedName>
</protein>
<reference evidence="2 3" key="1">
    <citation type="submission" date="2013-12" db="EMBL/GenBank/DDBJ databases">
        <authorList>
            <consortium name="DOE Joint Genome Institute"/>
            <person name="Smidt H."/>
            <person name="Huntemann M."/>
            <person name="Han J."/>
            <person name="Chen A."/>
            <person name="Kyrpides N."/>
            <person name="Mavromatis K."/>
            <person name="Markowitz V."/>
            <person name="Palaniappan K."/>
            <person name="Ivanova N."/>
            <person name="Schaumberg A."/>
            <person name="Pati A."/>
            <person name="Liolios K."/>
            <person name="Nordberg H.P."/>
            <person name="Cantor M.N."/>
            <person name="Hua S.X."/>
            <person name="Woyke T."/>
        </authorList>
    </citation>
    <scope>NUCLEOTIDE SEQUENCE [LARGE SCALE GENOMIC DNA]</scope>
    <source>
        <strain evidence="3">DSM 15288</strain>
    </source>
</reference>
<dbReference type="RefSeq" id="WP_006715939.1">
    <property type="nucleotide sequence ID" value="NZ_CP007032.1"/>
</dbReference>
<evidence type="ECO:0000313" key="2">
    <source>
        <dbReference type="EMBL" id="AHF07817.1"/>
    </source>
</evidence>
<dbReference type="KEGG" id="dmt:DESME_12865"/>
<gene>
    <name evidence="2" type="ORF">DESME_12865</name>
</gene>